<feature type="compositionally biased region" description="Polar residues" evidence="1">
    <location>
        <begin position="236"/>
        <end position="248"/>
    </location>
</feature>
<dbReference type="EMBL" id="JANBPY010000962">
    <property type="protein sequence ID" value="KAJ1962453.1"/>
    <property type="molecule type" value="Genomic_DNA"/>
</dbReference>
<dbReference type="Proteomes" id="UP001150925">
    <property type="component" value="Unassembled WGS sequence"/>
</dbReference>
<dbReference type="InterPro" id="IPR036638">
    <property type="entry name" value="HLH_DNA-bd_sf"/>
</dbReference>
<dbReference type="InterPro" id="IPR011598">
    <property type="entry name" value="bHLH_dom"/>
</dbReference>
<evidence type="ECO:0000259" key="2">
    <source>
        <dbReference type="PROSITE" id="PS50888"/>
    </source>
</evidence>
<sequence>QMIGHQASLYEELGLDPTVARLPGDSATLANTTMDDANRFLLNMGLQVQPSLLESSEFQTYADIVEAMCRASQSTGTPLATTSAADKAILEAFTTGASNPLLSSPSNDLGLAGTSLSGDTTSSHLTLANSPTFDFMLTPTTPGFSNVPTTMDELLTSCASNTSGLFSTTTPNILGTPESISGATAYPNANLSPLAMATLQTTPADLLQAHKLFETSELGSTGGVVSQAMLDIVSGNQKAQAPPTTTLPGASPEMLNAHSTTRPTGIQNVFPHSPATAKPKRPSSGMSGATQKSEGQTTPETKKPRKTLTAQTSTKSTKASTTGGSKRSRKRQTPPSPPQSPSHSSSSPPPVTSGKISPQQRSSFSNLWNLKAITPHPPTTPIPISAALDTNPNVAPKVTHHRLHSSNTASTLLLPSSPLPQRDLKRPGPGNPPVKNQRRIAHNAIERRYRNNINDRIRELKDSIPALVQTQQAKDEENLAALALQPGDSRQSLGRESKTLKNTKGLPKEVDGIAPANKLNKATVLRKATEYVWHLRKTNYYLRREHDTLRQLVLENVANGAELLQLIERQAQDEAEAYIKDAKREQEEDLLQSSSPPGEAVDDEGDTVVPQSNVMSTDMVSPLSNSSPPASMAVSTSVASDSDSSSNPAESEEDRARSGATTHTGTGLPLRALMGVFLCASFFTLPGSPISYGDHESTHHRTLSAFPVFGTLQNSWARSIGHVFSTSDLLLWIRFFVFATCLLGLMFYDDWFGPQRRSKNQRYWKARYGTWSSTLAASLTGVGTVRLDTTLSGDEEVSSGTQTLSSTADPANTAPGLKVIKDTPNAPENQETVSERASRSQRRRSRRSVVKTLIGSVHEKIMNDIEELNNTPLPRSYRSIFLRIGGELLRLVAPQACLPEKNSLELSLLWLRLSEFQLFHEDVALPSLMKVHAWLRSFSLGSTTPNYSLARSWIVAAMHVHKSVRIRYIRNLLLRRMWNWAVQSSQLSSADRSTSPLLFPGMGALTQHLDREALDNRWQWLFKSPGACEYFLEGEWKPFTRSSAYTVEWPRLQLVFGRNPTNPMATLTHLFALNQIHLLLRQFTHNATGYQQLANLLANVKHVDANLMDHPGDIIKESVSRGGRLTAAPLLLQWYLYLALAVMAHRLQRTAEREDCLQQALLLTQQIMRQHMSGETGLNEVERQYACITLEVLYLSILPAVLVETGQYHQALCVANVVALRRKQRRQLETCIWDAAMAGSLEDKPGVLSNAGGLDIHSDSKHTTALSRAVDPSLSTIMLNQTHGVGLSSLLVSLCTSSNDHRSHNSTPATRPHSVAAKSNCPSAALSGAGGVSSSSCRIVNGDQSVFSPATKNQRFALVGSSLPVMSKRRPANNRAVRVLYQYTCDIERYLDFLVSNILVDARYHCLVHIQAGAGTEETDHHVKQAQGTGEEEAVVPQTIAVVPEQSAGNTPGEEAIGKTSPTVDLSAARTALVHHLAHLRQLAVSVCDVSCSFAYIERYEQMGQALLQSPGDSL</sequence>
<dbReference type="SMART" id="SM00353">
    <property type="entry name" value="HLH"/>
    <property type="match status" value="1"/>
</dbReference>
<dbReference type="Gene3D" id="4.10.280.10">
    <property type="entry name" value="Helix-loop-helix DNA-binding domain"/>
    <property type="match status" value="1"/>
</dbReference>
<dbReference type="PROSITE" id="PS50888">
    <property type="entry name" value="BHLH"/>
    <property type="match status" value="1"/>
</dbReference>
<proteinExistence type="predicted"/>
<reference evidence="3" key="1">
    <citation type="submission" date="2022-07" db="EMBL/GenBank/DDBJ databases">
        <title>Phylogenomic reconstructions and comparative analyses of Kickxellomycotina fungi.</title>
        <authorList>
            <person name="Reynolds N.K."/>
            <person name="Stajich J.E."/>
            <person name="Barry K."/>
            <person name="Grigoriev I.V."/>
            <person name="Crous P."/>
            <person name="Smith M.E."/>
        </authorList>
    </citation>
    <scope>NUCLEOTIDE SEQUENCE</scope>
    <source>
        <strain evidence="3">RSA 1196</strain>
    </source>
</reference>
<feature type="region of interest" description="Disordered" evidence="1">
    <location>
        <begin position="236"/>
        <end position="361"/>
    </location>
</feature>
<feature type="compositionally biased region" description="Low complexity" evidence="1">
    <location>
        <begin position="626"/>
        <end position="649"/>
    </location>
</feature>
<protein>
    <recommendedName>
        <fullName evidence="2">BHLH domain-containing protein</fullName>
    </recommendedName>
</protein>
<feature type="compositionally biased region" description="Basic residues" evidence="1">
    <location>
        <begin position="839"/>
        <end position="848"/>
    </location>
</feature>
<feature type="region of interest" description="Disordered" evidence="1">
    <location>
        <begin position="794"/>
        <end position="848"/>
    </location>
</feature>
<feature type="compositionally biased region" description="Polar residues" evidence="1">
    <location>
        <begin position="257"/>
        <end position="267"/>
    </location>
</feature>
<feature type="compositionally biased region" description="Polar residues" evidence="1">
    <location>
        <begin position="284"/>
        <end position="299"/>
    </location>
</feature>
<dbReference type="PANTHER" id="PTHR47336">
    <property type="entry name" value="TRANSCRIPTION FACTOR HMS1-RELATED"/>
    <property type="match status" value="1"/>
</dbReference>
<feature type="region of interest" description="Disordered" evidence="1">
    <location>
        <begin position="399"/>
        <end position="438"/>
    </location>
</feature>
<dbReference type="Pfam" id="PF00010">
    <property type="entry name" value="HLH"/>
    <property type="match status" value="1"/>
</dbReference>
<feature type="compositionally biased region" description="Polar residues" evidence="1">
    <location>
        <begin position="609"/>
        <end position="625"/>
    </location>
</feature>
<evidence type="ECO:0000313" key="3">
    <source>
        <dbReference type="EMBL" id="KAJ1962453.1"/>
    </source>
</evidence>
<organism evidence="3 4">
    <name type="scientific">Dispira parvispora</name>
    <dbReference type="NCBI Taxonomy" id="1520584"/>
    <lineage>
        <taxon>Eukaryota</taxon>
        <taxon>Fungi</taxon>
        <taxon>Fungi incertae sedis</taxon>
        <taxon>Zoopagomycota</taxon>
        <taxon>Kickxellomycotina</taxon>
        <taxon>Dimargaritomycetes</taxon>
        <taxon>Dimargaritales</taxon>
        <taxon>Dimargaritaceae</taxon>
        <taxon>Dispira</taxon>
    </lineage>
</organism>
<keyword evidence="4" id="KW-1185">Reference proteome</keyword>
<feature type="compositionally biased region" description="Polar residues" evidence="1">
    <location>
        <begin position="794"/>
        <end position="810"/>
    </location>
</feature>
<dbReference type="OrthoDB" id="2133190at2759"/>
<feature type="region of interest" description="Disordered" evidence="1">
    <location>
        <begin position="585"/>
        <end position="664"/>
    </location>
</feature>
<accession>A0A9W8E6G4</accession>
<feature type="non-terminal residue" evidence="3">
    <location>
        <position position="1"/>
    </location>
</feature>
<gene>
    <name evidence="3" type="ORF">IWQ62_003523</name>
</gene>
<feature type="domain" description="BHLH" evidence="2">
    <location>
        <begin position="437"/>
        <end position="535"/>
    </location>
</feature>
<feature type="compositionally biased region" description="Low complexity" evidence="1">
    <location>
        <begin position="307"/>
        <end position="325"/>
    </location>
</feature>
<evidence type="ECO:0000313" key="4">
    <source>
        <dbReference type="Proteomes" id="UP001150925"/>
    </source>
</evidence>
<comment type="caution">
    <text evidence="3">The sequence shown here is derived from an EMBL/GenBank/DDBJ whole genome shotgun (WGS) entry which is preliminary data.</text>
</comment>
<feature type="compositionally biased region" description="Low complexity" evidence="1">
    <location>
        <begin position="405"/>
        <end position="420"/>
    </location>
</feature>
<dbReference type="SUPFAM" id="SSF47459">
    <property type="entry name" value="HLH, helix-loop-helix DNA-binding domain"/>
    <property type="match status" value="1"/>
</dbReference>
<dbReference type="GO" id="GO:0046983">
    <property type="term" value="F:protein dimerization activity"/>
    <property type="evidence" value="ECO:0007669"/>
    <property type="project" value="InterPro"/>
</dbReference>
<dbReference type="InterPro" id="IPR052099">
    <property type="entry name" value="Regulatory_TF_Diverse"/>
</dbReference>
<name>A0A9W8E6G4_9FUNG</name>
<dbReference type="PANTHER" id="PTHR47336:SF3">
    <property type="entry name" value="SERINE-RICH PROTEIN TYE7"/>
    <property type="match status" value="1"/>
</dbReference>
<evidence type="ECO:0000256" key="1">
    <source>
        <dbReference type="SAM" id="MobiDB-lite"/>
    </source>
</evidence>